<reference evidence="2" key="1">
    <citation type="submission" date="2017-08" db="EMBL/GenBank/DDBJ databases">
        <authorList>
            <person name="Polle J.E."/>
            <person name="Barry K."/>
            <person name="Cushman J."/>
            <person name="Schmutz J."/>
            <person name="Tran D."/>
            <person name="Hathwaick L.T."/>
            <person name="Yim W.C."/>
            <person name="Jenkins J."/>
            <person name="Mckie-Krisberg Z.M."/>
            <person name="Prochnik S."/>
            <person name="Lindquist E."/>
            <person name="Dockter R.B."/>
            <person name="Adam C."/>
            <person name="Molina H."/>
            <person name="Bunkerborg J."/>
            <person name="Jin E."/>
            <person name="Buchheim M."/>
            <person name="Magnuson J."/>
        </authorList>
    </citation>
    <scope>NUCLEOTIDE SEQUENCE</scope>
    <source>
        <strain evidence="2">CCAP 19/18</strain>
    </source>
</reference>
<evidence type="ECO:0000313" key="3">
    <source>
        <dbReference type="Proteomes" id="UP000815325"/>
    </source>
</evidence>
<proteinExistence type="predicted"/>
<keyword evidence="3" id="KW-1185">Reference proteome</keyword>
<evidence type="ECO:0008006" key="4">
    <source>
        <dbReference type="Google" id="ProtNLM"/>
    </source>
</evidence>
<gene>
    <name evidence="2" type="ORF">DUNSADRAFT_7595</name>
</gene>
<comment type="caution">
    <text evidence="2">The sequence shown here is derived from an EMBL/GenBank/DDBJ whole genome shotgun (WGS) entry which is preliminary data.</text>
</comment>
<feature type="region of interest" description="Disordered" evidence="1">
    <location>
        <begin position="1"/>
        <end position="51"/>
    </location>
</feature>
<evidence type="ECO:0000313" key="2">
    <source>
        <dbReference type="EMBL" id="KAF5835315.1"/>
    </source>
</evidence>
<sequence length="240" mass="27194">MEVGYVGRSKQKKGGGNRDNYSWSGGSLPLPHNALPGKSRHSLKPSGGASSAQDTLYFQLREFEEFRNPSFNVLFVQTPRPAPITQPLQALSQMLHETGEMLRPVTRLGIPESSIYNKLPYARPDMEPLPNSLRPRVQKLLKSNIEHAEKQEAIAAEWEYLKRAHEEAYEQELAKGGRPSKPPPVPLDLLRLQKAAKEHEHPPHVPEPKFYTHEIPVTIVPILNLAAYWFLCGGRLWRED</sequence>
<accession>A0ABQ7GL26</accession>
<protein>
    <recommendedName>
        <fullName evidence="4">Encoded protein</fullName>
    </recommendedName>
</protein>
<name>A0ABQ7GL26_DUNSA</name>
<evidence type="ECO:0000256" key="1">
    <source>
        <dbReference type="SAM" id="MobiDB-lite"/>
    </source>
</evidence>
<organism evidence="2 3">
    <name type="scientific">Dunaliella salina</name>
    <name type="common">Green alga</name>
    <name type="synonym">Protococcus salinus</name>
    <dbReference type="NCBI Taxonomy" id="3046"/>
    <lineage>
        <taxon>Eukaryota</taxon>
        <taxon>Viridiplantae</taxon>
        <taxon>Chlorophyta</taxon>
        <taxon>core chlorophytes</taxon>
        <taxon>Chlorophyceae</taxon>
        <taxon>CS clade</taxon>
        <taxon>Chlamydomonadales</taxon>
        <taxon>Dunaliellaceae</taxon>
        <taxon>Dunaliella</taxon>
    </lineage>
</organism>
<dbReference type="EMBL" id="MU069712">
    <property type="protein sequence ID" value="KAF5835315.1"/>
    <property type="molecule type" value="Genomic_DNA"/>
</dbReference>
<dbReference type="Proteomes" id="UP000815325">
    <property type="component" value="Unassembled WGS sequence"/>
</dbReference>